<dbReference type="InterPro" id="IPR022655">
    <property type="entry name" value="DUF1553"/>
</dbReference>
<evidence type="ECO:0000256" key="4">
    <source>
        <dbReference type="PROSITE-ProRule" id="PRU00433"/>
    </source>
</evidence>
<evidence type="ECO:0000256" key="5">
    <source>
        <dbReference type="SAM" id="SignalP"/>
    </source>
</evidence>
<dbReference type="InterPro" id="IPR011429">
    <property type="entry name" value="Cyt_c_Planctomycete-type"/>
</dbReference>
<dbReference type="InterPro" id="IPR036909">
    <property type="entry name" value="Cyt_c-like_dom_sf"/>
</dbReference>
<keyword evidence="3 4" id="KW-0408">Iron</keyword>
<evidence type="ECO:0000256" key="2">
    <source>
        <dbReference type="ARBA" id="ARBA00022723"/>
    </source>
</evidence>
<dbReference type="PANTHER" id="PTHR35889">
    <property type="entry name" value="CYCLOINULO-OLIGOSACCHARIDE FRUCTANOTRANSFERASE-RELATED"/>
    <property type="match status" value="1"/>
</dbReference>
<dbReference type="SUPFAM" id="SSF46626">
    <property type="entry name" value="Cytochrome c"/>
    <property type="match status" value="1"/>
</dbReference>
<dbReference type="EMBL" id="JAGKQQ010000001">
    <property type="protein sequence ID" value="MBP3955843.1"/>
    <property type="molecule type" value="Genomic_DNA"/>
</dbReference>
<feature type="chain" id="PRO_5046032049" evidence="5">
    <location>
        <begin position="20"/>
        <end position="636"/>
    </location>
</feature>
<evidence type="ECO:0000256" key="1">
    <source>
        <dbReference type="ARBA" id="ARBA00022617"/>
    </source>
</evidence>
<dbReference type="InterPro" id="IPR009056">
    <property type="entry name" value="Cyt_c-like_dom"/>
</dbReference>
<feature type="domain" description="Cytochrome c" evidence="6">
    <location>
        <begin position="296"/>
        <end position="430"/>
    </location>
</feature>
<evidence type="ECO:0000313" key="8">
    <source>
        <dbReference type="Proteomes" id="UP000676565"/>
    </source>
</evidence>
<dbReference type="PROSITE" id="PS51007">
    <property type="entry name" value="CYTC"/>
    <property type="match status" value="2"/>
</dbReference>
<protein>
    <submittedName>
        <fullName evidence="7">PSD1 domain-containing protein</fullName>
    </submittedName>
</protein>
<keyword evidence="8" id="KW-1185">Reference proteome</keyword>
<organism evidence="7 8">
    <name type="scientific">Gemmata palustris</name>
    <dbReference type="NCBI Taxonomy" id="2822762"/>
    <lineage>
        <taxon>Bacteria</taxon>
        <taxon>Pseudomonadati</taxon>
        <taxon>Planctomycetota</taxon>
        <taxon>Planctomycetia</taxon>
        <taxon>Gemmatales</taxon>
        <taxon>Gemmataceae</taxon>
        <taxon>Gemmata</taxon>
    </lineage>
</organism>
<evidence type="ECO:0000259" key="6">
    <source>
        <dbReference type="PROSITE" id="PS51007"/>
    </source>
</evidence>
<reference evidence="7 8" key="1">
    <citation type="submission" date="2021-04" db="EMBL/GenBank/DDBJ databases">
        <authorList>
            <person name="Ivanova A."/>
        </authorList>
    </citation>
    <scope>NUCLEOTIDE SEQUENCE [LARGE SCALE GENOMIC DNA]</scope>
    <source>
        <strain evidence="7 8">G18</strain>
    </source>
</reference>
<feature type="domain" description="Cytochrome c" evidence="6">
    <location>
        <begin position="19"/>
        <end position="113"/>
    </location>
</feature>
<gene>
    <name evidence="7" type="ORF">J8F10_11160</name>
</gene>
<keyword evidence="1 4" id="KW-0349">Heme</keyword>
<comment type="caution">
    <text evidence="7">The sequence shown here is derived from an EMBL/GenBank/DDBJ whole genome shotgun (WGS) entry which is preliminary data.</text>
</comment>
<feature type="signal peptide" evidence="5">
    <location>
        <begin position="1"/>
        <end position="19"/>
    </location>
</feature>
<accession>A0ABS5BSK6</accession>
<dbReference type="Pfam" id="PF07635">
    <property type="entry name" value="PSCyt1"/>
    <property type="match status" value="1"/>
</dbReference>
<proteinExistence type="predicted"/>
<evidence type="ECO:0000256" key="3">
    <source>
        <dbReference type="ARBA" id="ARBA00023004"/>
    </source>
</evidence>
<dbReference type="PANTHER" id="PTHR35889:SF3">
    <property type="entry name" value="F-BOX DOMAIN-CONTAINING PROTEIN"/>
    <property type="match status" value="1"/>
</dbReference>
<evidence type="ECO:0000313" key="7">
    <source>
        <dbReference type="EMBL" id="MBP3955843.1"/>
    </source>
</evidence>
<keyword evidence="2 4" id="KW-0479">Metal-binding</keyword>
<dbReference type="Pfam" id="PF07583">
    <property type="entry name" value="PSCyt2"/>
    <property type="match status" value="1"/>
</dbReference>
<dbReference type="Gene3D" id="1.10.760.10">
    <property type="entry name" value="Cytochrome c-like domain"/>
    <property type="match status" value="1"/>
</dbReference>
<keyword evidence="5" id="KW-0732">Signal</keyword>
<dbReference type="RefSeq" id="WP_210653901.1">
    <property type="nucleotide sequence ID" value="NZ_JAGKQQ010000001.1"/>
</dbReference>
<dbReference type="InterPro" id="IPR011444">
    <property type="entry name" value="DUF1549"/>
</dbReference>
<sequence>MRSLLALASLAICVGPSSAQQPDKKTDFAPDVVPILKARCAKCHTNGTYKGGVSFDTREELLKSKAAVPGKSTASEIIKLVTSTDKDTRMPPQGDPLSAKEIAALAKWIDDGLPWEPGFSFKPATYVAPLKPRKVALPPTMPGREHPIDRIIDSYFAKNKIIAPEPLDDAAFARRAYLDLIGLPPAAGELEAFVANTSANKRIELVNKLLAEDRSYTDHWLGFWNDALRNEYRGTGYIDGGRKQITAWLYKSLLENKPYDKFARELISPNASSEGFVKGIKWRGEVNASQIVELQFSQNVGQVFFGANLKCASCHDSFIDSWKLDDAYGLAAVIADKPLTVHRCDKPIGRTASAKFLFPELGSIDATAPKAKRLEQLAALVTHPDNGRFTRTMANRIWHRLMGHGIVHPVDVMGNKPWSEDLLDYLAVYFAENGYDLKKLMAHIATSRTYQAKAVPLEKEIIGDGFVFRGPELKRLSAEQFTDAIWMLTDTAPAKQSAAFPGALPPFPAGVPKERQFVRTTLVDCDPLMRSLGRPNREQVVTTRPDQLSTLQALDLANGQILTTTLERGATNILNANAKLSPNELADWVFLGALSRKPTANERAAAKSLLGAKLTTESVADLLWAVVMLPEFQLVR</sequence>
<dbReference type="Proteomes" id="UP000676565">
    <property type="component" value="Unassembled WGS sequence"/>
</dbReference>
<dbReference type="Pfam" id="PF07587">
    <property type="entry name" value="PSD1"/>
    <property type="match status" value="1"/>
</dbReference>
<name>A0ABS5BSK6_9BACT</name>